<proteinExistence type="predicted"/>
<dbReference type="InterPro" id="IPR008514">
    <property type="entry name" value="T6SS_Hcp"/>
</dbReference>
<accession>A0ABN1GGM0</accession>
<sequence length="159" mass="17558">MGIYLNIEGAEGDASHEKHKKWIDVGSINFNISRFITSKTGAIASREGSQPAFSDINLSKRYDKSSIKLKQIAASGLASKKVEIHFVTTGDPGETYLEITLSNVLMSNYTMNAAGAYMPEENFSLNFTEIEWKFTEFDAENNAKSPLVTGYNLATCKVK</sequence>
<evidence type="ECO:0000313" key="2">
    <source>
        <dbReference type="Proteomes" id="UP001424441"/>
    </source>
</evidence>
<protein>
    <submittedName>
        <fullName evidence="1">Type VI secretion system tube protein Hcp</fullName>
    </submittedName>
</protein>
<dbReference type="SUPFAM" id="SSF141452">
    <property type="entry name" value="Hcp1-like"/>
    <property type="match status" value="1"/>
</dbReference>
<dbReference type="Pfam" id="PF05638">
    <property type="entry name" value="T6SS_HCP"/>
    <property type="match status" value="1"/>
</dbReference>
<dbReference type="RefSeq" id="WP_343806808.1">
    <property type="nucleotide sequence ID" value="NZ_BAAADE010000008.1"/>
</dbReference>
<dbReference type="EMBL" id="BAAADE010000008">
    <property type="protein sequence ID" value="GAA0611141.1"/>
    <property type="molecule type" value="Genomic_DNA"/>
</dbReference>
<dbReference type="InterPro" id="IPR036624">
    <property type="entry name" value="Hcp1-lik_sf"/>
</dbReference>
<dbReference type="PANTHER" id="PTHR36152:SF1">
    <property type="entry name" value="UBIQUITIN-LIKE DOMAIN-CONTAINING PROTEIN"/>
    <property type="match status" value="1"/>
</dbReference>
<comment type="caution">
    <text evidence="1">The sequence shown here is derived from an EMBL/GenBank/DDBJ whole genome shotgun (WGS) entry which is preliminary data.</text>
</comment>
<dbReference type="Proteomes" id="UP001424441">
    <property type="component" value="Unassembled WGS sequence"/>
</dbReference>
<name>A0ABN1GGM0_9HYPH</name>
<keyword evidence="2" id="KW-1185">Reference proteome</keyword>
<gene>
    <name evidence="1" type="ORF">GCM10008943_28360</name>
</gene>
<evidence type="ECO:0000313" key="1">
    <source>
        <dbReference type="EMBL" id="GAA0611141.1"/>
    </source>
</evidence>
<reference evidence="1 2" key="1">
    <citation type="journal article" date="2019" name="Int. J. Syst. Evol. Microbiol.">
        <title>The Global Catalogue of Microorganisms (GCM) 10K type strain sequencing project: providing services to taxonomists for standard genome sequencing and annotation.</title>
        <authorList>
            <consortium name="The Broad Institute Genomics Platform"/>
            <consortium name="The Broad Institute Genome Sequencing Center for Infectious Disease"/>
            <person name="Wu L."/>
            <person name="Ma J."/>
        </authorList>
    </citation>
    <scope>NUCLEOTIDE SEQUENCE [LARGE SCALE GENOMIC DNA]</scope>
    <source>
        <strain evidence="1 2">JCM 15115</strain>
    </source>
</reference>
<dbReference type="InterPro" id="IPR053165">
    <property type="entry name" value="HSI-I_assembly_Hcp1"/>
</dbReference>
<dbReference type="PANTHER" id="PTHR36152">
    <property type="entry name" value="CYTOPLASMIC PROTEIN-RELATED"/>
    <property type="match status" value="1"/>
</dbReference>
<organism evidence="1 2">
    <name type="scientific">Paenochrobactrum glaciei</name>
    <dbReference type="NCBI Taxonomy" id="486407"/>
    <lineage>
        <taxon>Bacteria</taxon>
        <taxon>Pseudomonadati</taxon>
        <taxon>Pseudomonadota</taxon>
        <taxon>Alphaproteobacteria</taxon>
        <taxon>Hyphomicrobiales</taxon>
        <taxon>Brucellaceae</taxon>
        <taxon>Paenochrobactrum</taxon>
    </lineage>
</organism>
<dbReference type="Gene3D" id="2.30.110.20">
    <property type="entry name" value="Hcp1-like"/>
    <property type="match status" value="1"/>
</dbReference>